<accession>A0A2L1UUD1</accession>
<reference evidence="2" key="1">
    <citation type="submission" date="2017-01" db="EMBL/GenBank/DDBJ databases">
        <title>Genome sequence of Rouxiella sp. ERMR1:05.</title>
        <authorList>
            <person name="Kumar R."/>
            <person name="Singh D."/>
            <person name="Kumar S."/>
        </authorList>
    </citation>
    <scope>NUCLEOTIDE SEQUENCE [LARGE SCALE GENOMIC DNA]</scope>
    <source>
        <strain evidence="2">ERMR1:05</strain>
    </source>
</reference>
<protein>
    <recommendedName>
        <fullName evidence="3">Apea-like HEPN domain-containing protein</fullName>
    </recommendedName>
</protein>
<organism evidence="1 2">
    <name type="scientific">Rahnella sikkimica</name>
    <dbReference type="NCBI Taxonomy" id="1805933"/>
    <lineage>
        <taxon>Bacteria</taxon>
        <taxon>Pseudomonadati</taxon>
        <taxon>Pseudomonadota</taxon>
        <taxon>Gammaproteobacteria</taxon>
        <taxon>Enterobacterales</taxon>
        <taxon>Yersiniaceae</taxon>
        <taxon>Rahnella</taxon>
    </lineage>
</organism>
<dbReference type="OrthoDB" id="9845569at2"/>
<dbReference type="Proteomes" id="UP000239197">
    <property type="component" value="Chromosome"/>
</dbReference>
<evidence type="ECO:0008006" key="3">
    <source>
        <dbReference type="Google" id="ProtNLM"/>
    </source>
</evidence>
<dbReference type="EMBL" id="CP019062">
    <property type="protein sequence ID" value="AVF36545.1"/>
    <property type="molecule type" value="Genomic_DNA"/>
</dbReference>
<keyword evidence="2" id="KW-1185">Reference proteome</keyword>
<dbReference type="RefSeq" id="WP_104923946.1">
    <property type="nucleotide sequence ID" value="NZ_CP019062.1"/>
</dbReference>
<dbReference type="KEGG" id="rox:BV494_17130"/>
<evidence type="ECO:0000313" key="2">
    <source>
        <dbReference type="Proteomes" id="UP000239197"/>
    </source>
</evidence>
<sequence>MQRDQRRRVIYCLPFIICEDDIYFGHVVIKPIRNIIKDEVCMELLSGEVFENNGCVIEIDGFKSGGYYDKNIDLTIAFSIEALKTSYFYLSPSSSMDIRGFVGNETFECFKIFERSKPIANLHFEHKIQMSNGMTNFSFSLDKYYKFRSEFLNNFRLKVRDGDFSHFNIFYDKTHDESILSILTLYNKCWGLYSAKDFFDKSLYSRVSIEVLSKLKYNNSNKSIPESFGKFFSEIKKLIETHNYTEKNEKFLYDIYENKIKPCFYVISRRIEKYFLDLARARNDIAHEGKEHPSFFNISPYLVFFPVFFIILSRKSEITNSDIYRFVFLLGLFMHDVNTWDKIDFREIQPKRSHLDSYLNFARVFPCYLKNENESAHYLLKGFINFLKDSESS</sequence>
<gene>
    <name evidence="1" type="ORF">BV494_17130</name>
</gene>
<dbReference type="AlphaFoldDB" id="A0A2L1UUD1"/>
<evidence type="ECO:0000313" key="1">
    <source>
        <dbReference type="EMBL" id="AVF36545.1"/>
    </source>
</evidence>
<name>A0A2L1UUD1_9GAMM</name>
<proteinExistence type="predicted"/>